<protein>
    <recommendedName>
        <fullName evidence="4">DUF4143 domain-containing protein</fullName>
    </recommendedName>
</protein>
<dbReference type="PATRIC" id="fig|888050.3.peg.66"/>
<dbReference type="HOGENOM" id="CLU_1438250_0_0_11"/>
<name>N6WG00_9ACTO</name>
<feature type="region of interest" description="Disordered" evidence="1">
    <location>
        <begin position="16"/>
        <end position="40"/>
    </location>
</feature>
<accession>N6WG00</accession>
<organism evidence="2 3">
    <name type="scientific">Schaalia cardiffensis F0333</name>
    <dbReference type="NCBI Taxonomy" id="888050"/>
    <lineage>
        <taxon>Bacteria</taxon>
        <taxon>Bacillati</taxon>
        <taxon>Actinomycetota</taxon>
        <taxon>Actinomycetes</taxon>
        <taxon>Actinomycetales</taxon>
        <taxon>Actinomycetaceae</taxon>
        <taxon>Schaalia</taxon>
    </lineage>
</organism>
<evidence type="ECO:0000256" key="1">
    <source>
        <dbReference type="SAM" id="MobiDB-lite"/>
    </source>
</evidence>
<dbReference type="EMBL" id="AQHZ01000001">
    <property type="protein sequence ID" value="ENO19149.1"/>
    <property type="molecule type" value="Genomic_DNA"/>
</dbReference>
<evidence type="ECO:0008006" key="4">
    <source>
        <dbReference type="Google" id="ProtNLM"/>
    </source>
</evidence>
<gene>
    <name evidence="2" type="ORF">HMPREF9004_0068</name>
</gene>
<dbReference type="Proteomes" id="UP000013015">
    <property type="component" value="Unassembled WGS sequence"/>
</dbReference>
<proteinExistence type="predicted"/>
<keyword evidence="3" id="KW-1185">Reference proteome</keyword>
<evidence type="ECO:0000313" key="2">
    <source>
        <dbReference type="EMBL" id="ENO19149.1"/>
    </source>
</evidence>
<evidence type="ECO:0000313" key="3">
    <source>
        <dbReference type="Proteomes" id="UP000013015"/>
    </source>
</evidence>
<dbReference type="eggNOG" id="COG1373">
    <property type="taxonomic scope" value="Bacteria"/>
</dbReference>
<comment type="caution">
    <text evidence="2">The sequence shown here is derived from an EMBL/GenBank/DDBJ whole genome shotgun (WGS) entry which is preliminary data.</text>
</comment>
<feature type="compositionally biased region" description="Low complexity" evidence="1">
    <location>
        <begin position="26"/>
        <end position="36"/>
    </location>
</feature>
<sequence>MNGIFTPRSGTSFVGALTRRRRKDSSSSQGSAAPSADIARHSGAERFARARMSTMTFAETGHSSRTLSLSDIVAGHKFSAGKATLRLREILERLACGGWPGFLDEMTPTLLEGFRDYLSSLVEVELATGIGTGREPVRVRRLLVALARGVSTEISISTLASDEGLTSETVSSYLAALTWVFAIEDPPA</sequence>
<reference evidence="2 3" key="1">
    <citation type="submission" date="2013-03" db="EMBL/GenBank/DDBJ databases">
        <title>Reference genome for the Human Microbiome Project.</title>
        <authorList>
            <person name="Aqrawi P."/>
            <person name="Ayvaz T."/>
            <person name="Bess C."/>
            <person name="Blankenburg K."/>
            <person name="Coyle M."/>
            <person name="Deng J."/>
            <person name="Forbes L."/>
            <person name="Fowler G."/>
            <person name="Francisco L."/>
            <person name="Fu Q."/>
            <person name="Gibbs R."/>
            <person name="Gross S."/>
            <person name="Gubbala S."/>
            <person name="Hale W."/>
            <person name="Hemphill L."/>
            <person name="Highlander S."/>
            <person name="Hirani K."/>
            <person name="Jackson L."/>
            <person name="Jakkamsetti A."/>
            <person name="Javaid M."/>
            <person name="Jayaseelan J.C."/>
            <person name="Jiang H."/>
            <person name="Joshi V."/>
            <person name="Korchina V."/>
            <person name="Kovar C."/>
            <person name="Lara F."/>
            <person name="Lee S."/>
            <person name="Liu Y."/>
            <person name="Mata R."/>
            <person name="Mathew T."/>
            <person name="Munidasa M."/>
            <person name="Muzny D."/>
            <person name="Nazareth L."/>
            <person name="Ngo R."/>
            <person name="Nguyen L."/>
            <person name="Nguyen N."/>
            <person name="Okwuonu G."/>
            <person name="Ongeri F."/>
            <person name="Palculict T."/>
            <person name="Patil S."/>
            <person name="Petrosino J."/>
            <person name="Pham C."/>
            <person name="Pham P."/>
            <person name="Pu L.-L."/>
            <person name="Qin X."/>
            <person name="Qu J."/>
            <person name="Reid J."/>
            <person name="Ross M."/>
            <person name="Ruth R."/>
            <person name="Saada N."/>
            <person name="San Lucas F."/>
            <person name="Santibanez J."/>
            <person name="Shang Y."/>
            <person name="Simmons D."/>
            <person name="Song X.-Z."/>
            <person name="Tang L.-Y."/>
            <person name="Thornton R."/>
            <person name="Warren J."/>
            <person name="Weissenberger G."/>
            <person name="Wilczek-Boney K."/>
            <person name="Worley K."/>
            <person name="Youmans B."/>
            <person name="Zhang J."/>
            <person name="Zhang L."/>
            <person name="Zhao Z."/>
            <person name="Zhou C."/>
            <person name="Zhu D."/>
            <person name="Zhu Y."/>
        </authorList>
    </citation>
    <scope>NUCLEOTIDE SEQUENCE [LARGE SCALE GENOMIC DNA]</scope>
    <source>
        <strain evidence="2 3">F0333</strain>
    </source>
</reference>
<dbReference type="AlphaFoldDB" id="N6WG00"/>
<dbReference type="STRING" id="888050.HMPREF9004_0068"/>